<evidence type="ECO:0000313" key="5">
    <source>
        <dbReference type="Proteomes" id="UP000283509"/>
    </source>
</evidence>
<dbReference type="InterPro" id="IPR011022">
    <property type="entry name" value="Arrestin_C-like"/>
</dbReference>
<dbReference type="GO" id="GO:0005737">
    <property type="term" value="C:cytoplasm"/>
    <property type="evidence" value="ECO:0007669"/>
    <property type="project" value="TreeGrafter"/>
</dbReference>
<dbReference type="InterPro" id="IPR014752">
    <property type="entry name" value="Arrestin-like_C"/>
</dbReference>
<evidence type="ECO:0000313" key="4">
    <source>
        <dbReference type="EMBL" id="ROT72821.1"/>
    </source>
</evidence>
<comment type="similarity">
    <text evidence="1">Belongs to the arrestin family.</text>
</comment>
<evidence type="ECO:0000256" key="1">
    <source>
        <dbReference type="ARBA" id="ARBA00005298"/>
    </source>
</evidence>
<dbReference type="GO" id="GO:0015031">
    <property type="term" value="P:protein transport"/>
    <property type="evidence" value="ECO:0007669"/>
    <property type="project" value="TreeGrafter"/>
</dbReference>
<gene>
    <name evidence="4" type="ORF">C7M84_008778</name>
</gene>
<reference evidence="4 5" key="1">
    <citation type="submission" date="2018-04" db="EMBL/GenBank/DDBJ databases">
        <authorList>
            <person name="Zhang X."/>
            <person name="Yuan J."/>
            <person name="Li F."/>
            <person name="Xiang J."/>
        </authorList>
    </citation>
    <scope>NUCLEOTIDE SEQUENCE [LARGE SCALE GENOMIC DNA]</scope>
    <source>
        <tissue evidence="4">Muscle</tissue>
    </source>
</reference>
<dbReference type="InterPro" id="IPR014756">
    <property type="entry name" value="Ig_E-set"/>
</dbReference>
<dbReference type="PANTHER" id="PTHR11188">
    <property type="entry name" value="ARRESTIN DOMAIN CONTAINING PROTEIN"/>
    <property type="match status" value="1"/>
</dbReference>
<dbReference type="SUPFAM" id="SSF81296">
    <property type="entry name" value="E set domains"/>
    <property type="match status" value="2"/>
</dbReference>
<dbReference type="InterPro" id="IPR011021">
    <property type="entry name" value="Arrestin-like_N"/>
</dbReference>
<dbReference type="Gene3D" id="2.60.40.640">
    <property type="match status" value="2"/>
</dbReference>
<evidence type="ECO:0000256" key="2">
    <source>
        <dbReference type="SAM" id="MobiDB-lite"/>
    </source>
</evidence>
<dbReference type="InterPro" id="IPR050357">
    <property type="entry name" value="Arrestin_domain-protein"/>
</dbReference>
<reference evidence="4 5" key="2">
    <citation type="submission" date="2019-01" db="EMBL/GenBank/DDBJ databases">
        <title>The decoding of complex shrimp genome reveals the adaptation for benthos swimmer, frequently molting mechanism and breeding impact on genome.</title>
        <authorList>
            <person name="Sun Y."/>
            <person name="Gao Y."/>
            <person name="Yu Y."/>
        </authorList>
    </citation>
    <scope>NUCLEOTIDE SEQUENCE [LARGE SCALE GENOMIC DNA]</scope>
    <source>
        <tissue evidence="4">Muscle</tissue>
    </source>
</reference>
<accession>A0A423T8N5</accession>
<name>A0A423T8N5_PENVA</name>
<dbReference type="Pfam" id="PF02752">
    <property type="entry name" value="Arrestin_C"/>
    <property type="match status" value="1"/>
</dbReference>
<dbReference type="EMBL" id="QCYY01002108">
    <property type="protein sequence ID" value="ROT72821.1"/>
    <property type="molecule type" value="Genomic_DNA"/>
</dbReference>
<dbReference type="Proteomes" id="UP000283509">
    <property type="component" value="Unassembled WGS sequence"/>
</dbReference>
<dbReference type="Pfam" id="PF00339">
    <property type="entry name" value="Arrestin_N"/>
    <property type="match status" value="1"/>
</dbReference>
<dbReference type="SMART" id="SM01017">
    <property type="entry name" value="Arrestin_C"/>
    <property type="match status" value="1"/>
</dbReference>
<organism evidence="4 5">
    <name type="scientific">Penaeus vannamei</name>
    <name type="common">Whiteleg shrimp</name>
    <name type="synonym">Litopenaeus vannamei</name>
    <dbReference type="NCBI Taxonomy" id="6689"/>
    <lineage>
        <taxon>Eukaryota</taxon>
        <taxon>Metazoa</taxon>
        <taxon>Ecdysozoa</taxon>
        <taxon>Arthropoda</taxon>
        <taxon>Crustacea</taxon>
        <taxon>Multicrustacea</taxon>
        <taxon>Malacostraca</taxon>
        <taxon>Eumalacostraca</taxon>
        <taxon>Eucarida</taxon>
        <taxon>Decapoda</taxon>
        <taxon>Dendrobranchiata</taxon>
        <taxon>Penaeoidea</taxon>
        <taxon>Penaeidae</taxon>
        <taxon>Penaeus</taxon>
    </lineage>
</organism>
<feature type="compositionally biased region" description="Polar residues" evidence="2">
    <location>
        <begin position="327"/>
        <end position="342"/>
    </location>
</feature>
<dbReference type="PANTHER" id="PTHR11188:SF176">
    <property type="entry name" value="ARRESTIN DOMAIN-CONTAINING PROTEIN 1"/>
    <property type="match status" value="1"/>
</dbReference>
<comment type="caution">
    <text evidence="4">The sequence shown here is derived from an EMBL/GenBank/DDBJ whole genome shotgun (WGS) entry which is preliminary data.</text>
</comment>
<feature type="region of interest" description="Disordered" evidence="2">
    <location>
        <begin position="303"/>
        <end position="342"/>
    </location>
</feature>
<protein>
    <submittedName>
        <fullName evidence="4">Putative arrestin domain-containing protein 3-like</fullName>
    </submittedName>
</protein>
<feature type="domain" description="Arrestin C-terminal-like" evidence="3">
    <location>
        <begin position="160"/>
        <end position="288"/>
    </location>
</feature>
<dbReference type="STRING" id="6689.A0A423T8N5"/>
<evidence type="ECO:0000259" key="3">
    <source>
        <dbReference type="SMART" id="SM01017"/>
    </source>
</evidence>
<proteinExistence type="inferred from homology"/>
<dbReference type="OrthoDB" id="2333384at2759"/>
<sequence>MGINRFLVVLETDQAVYSSGQDVAGFVEVFVESIMACRAVLVKASGFCKVNYLGNLNEETYMQETVTVWCGSSQGENLQPGTHMFPFRFKVPQNVPSSFENEYGHIRYMVEAMAEIPWGENVTTQKDFRVDSRYDLIQDEDASLPLRFVKEESVCCCCCEQGPVNIALSAEKTGYIPGEYILLTGEVTNRAGWHIENSVIKLIQTIKYIVHENSYKETETIQRLGRPGILAGNTDVWLSVPLRIPEQAACLQYCNIMKAKYEVEITFSMGFCSDAIVKETIIVGANPVGKVTMALEGLVPSPSAPKPSAPPLYNSTEPVSQELKPVITQQPTATSDTSPTAI</sequence>
<keyword evidence="5" id="KW-1185">Reference proteome</keyword>
<dbReference type="AlphaFoldDB" id="A0A423T8N5"/>